<accession>A0A316A4S6</accession>
<proteinExistence type="predicted"/>
<reference evidence="1 2" key="1">
    <citation type="submission" date="2018-03" db="EMBL/GenBank/DDBJ databases">
        <title>Genomic Encyclopedia of Archaeal and Bacterial Type Strains, Phase II (KMG-II): from individual species to whole genera.</title>
        <authorList>
            <person name="Goeker M."/>
        </authorList>
    </citation>
    <scope>NUCLEOTIDE SEQUENCE [LARGE SCALE GENOMIC DNA]</scope>
    <source>
        <strain evidence="1 2">DSM 28229</strain>
    </source>
</reference>
<organism evidence="1 2">
    <name type="scientific">Sediminitomix flava</name>
    <dbReference type="NCBI Taxonomy" id="379075"/>
    <lineage>
        <taxon>Bacteria</taxon>
        <taxon>Pseudomonadati</taxon>
        <taxon>Bacteroidota</taxon>
        <taxon>Cytophagia</taxon>
        <taxon>Cytophagales</taxon>
        <taxon>Flammeovirgaceae</taxon>
        <taxon>Sediminitomix</taxon>
    </lineage>
</organism>
<gene>
    <name evidence="1" type="ORF">BC781_1011138</name>
</gene>
<dbReference type="EMBL" id="QGDO01000001">
    <property type="protein sequence ID" value="PWJ44767.1"/>
    <property type="molecule type" value="Genomic_DNA"/>
</dbReference>
<comment type="caution">
    <text evidence="1">The sequence shown here is derived from an EMBL/GenBank/DDBJ whole genome shotgun (WGS) entry which is preliminary data.</text>
</comment>
<evidence type="ECO:0000313" key="2">
    <source>
        <dbReference type="Proteomes" id="UP000245535"/>
    </source>
</evidence>
<dbReference type="Proteomes" id="UP000245535">
    <property type="component" value="Unassembled WGS sequence"/>
</dbReference>
<protein>
    <recommendedName>
        <fullName evidence="3">Lipoprotein</fullName>
    </recommendedName>
</protein>
<keyword evidence="2" id="KW-1185">Reference proteome</keyword>
<evidence type="ECO:0008006" key="3">
    <source>
        <dbReference type="Google" id="ProtNLM"/>
    </source>
</evidence>
<name>A0A316A4S6_SEDFL</name>
<evidence type="ECO:0000313" key="1">
    <source>
        <dbReference type="EMBL" id="PWJ44767.1"/>
    </source>
</evidence>
<sequence>MTNLNIKLYIATSLLILSFASCKMKTAEEIDAPAVNREIKDRKIRRYKPAEIQQIAYERGVEIIREVKKDTLNCNTTTFSTPEKWNNLIESIHLVCEGENLDTGLGVVGNELWKAYQNQNLTELLEKGTIQSDLRNKNYIFSEAVAVEDGFGVIFITMSKKEVVRSMY</sequence>
<dbReference type="PROSITE" id="PS51257">
    <property type="entry name" value="PROKAR_LIPOPROTEIN"/>
    <property type="match status" value="1"/>
</dbReference>
<dbReference type="AlphaFoldDB" id="A0A316A4S6"/>